<feature type="region of interest" description="Disordered" evidence="2">
    <location>
        <begin position="44"/>
        <end position="111"/>
    </location>
</feature>
<dbReference type="Gramene" id="ONK67409">
    <property type="protein sequence ID" value="ONK67409"/>
    <property type="gene ID" value="A4U43_C06F19930"/>
</dbReference>
<proteinExistence type="predicted"/>
<keyword evidence="1" id="KW-0175">Coiled coil</keyword>
<dbReference type="OMA" id="EQHDQTS"/>
<dbReference type="Proteomes" id="UP000243459">
    <property type="component" value="Chromosome 6"/>
</dbReference>
<dbReference type="PANTHER" id="PTHR36335">
    <property type="entry name" value="CHAPERONE DNAJ-DOMAIN SUPERFAMILY PROTEIN"/>
    <property type="match status" value="1"/>
</dbReference>
<feature type="region of interest" description="Disordered" evidence="2">
    <location>
        <begin position="296"/>
        <end position="328"/>
    </location>
</feature>
<feature type="compositionally biased region" description="Acidic residues" evidence="2">
    <location>
        <begin position="69"/>
        <end position="78"/>
    </location>
</feature>
<feature type="compositionally biased region" description="Basic and acidic residues" evidence="2">
    <location>
        <begin position="99"/>
        <end position="111"/>
    </location>
</feature>
<accession>A0A5P1ERQ3</accession>
<feature type="region of interest" description="Disordered" evidence="2">
    <location>
        <begin position="470"/>
        <end position="502"/>
    </location>
</feature>
<organism evidence="3 4">
    <name type="scientific">Asparagus officinalis</name>
    <name type="common">Garden asparagus</name>
    <dbReference type="NCBI Taxonomy" id="4686"/>
    <lineage>
        <taxon>Eukaryota</taxon>
        <taxon>Viridiplantae</taxon>
        <taxon>Streptophyta</taxon>
        <taxon>Embryophyta</taxon>
        <taxon>Tracheophyta</taxon>
        <taxon>Spermatophyta</taxon>
        <taxon>Magnoliopsida</taxon>
        <taxon>Liliopsida</taxon>
        <taxon>Asparagales</taxon>
        <taxon>Asparagaceae</taxon>
        <taxon>Asparagoideae</taxon>
        <taxon>Asparagus</taxon>
    </lineage>
</organism>
<keyword evidence="4" id="KW-1185">Reference proteome</keyword>
<feature type="compositionally biased region" description="Acidic residues" evidence="2">
    <location>
        <begin position="351"/>
        <end position="368"/>
    </location>
</feature>
<feature type="compositionally biased region" description="Basic and acidic residues" evidence="2">
    <location>
        <begin position="299"/>
        <end position="311"/>
    </location>
</feature>
<gene>
    <name evidence="3" type="ORF">A4U43_C06F19930</name>
</gene>
<feature type="region of interest" description="Disordered" evidence="2">
    <location>
        <begin position="396"/>
        <end position="432"/>
    </location>
</feature>
<feature type="region of interest" description="Disordered" evidence="2">
    <location>
        <begin position="346"/>
        <end position="380"/>
    </location>
</feature>
<dbReference type="EMBL" id="CM007386">
    <property type="protein sequence ID" value="ONK67409.1"/>
    <property type="molecule type" value="Genomic_DNA"/>
</dbReference>
<feature type="compositionally biased region" description="Basic and acidic residues" evidence="2">
    <location>
        <begin position="408"/>
        <end position="425"/>
    </location>
</feature>
<feature type="compositionally biased region" description="Polar residues" evidence="2">
    <location>
        <begin position="370"/>
        <end position="380"/>
    </location>
</feature>
<evidence type="ECO:0000256" key="1">
    <source>
        <dbReference type="SAM" id="Coils"/>
    </source>
</evidence>
<dbReference type="PANTHER" id="PTHR36335:SF1">
    <property type="entry name" value="CHAPERONE DNAJ-DOMAIN SUPERFAMILY PROTEIN"/>
    <property type="match status" value="1"/>
</dbReference>
<evidence type="ECO:0000256" key="2">
    <source>
        <dbReference type="SAM" id="MobiDB-lite"/>
    </source>
</evidence>
<feature type="region of interest" description="Disordered" evidence="2">
    <location>
        <begin position="205"/>
        <end position="228"/>
    </location>
</feature>
<feature type="compositionally biased region" description="Basic and acidic residues" evidence="2">
    <location>
        <begin position="79"/>
        <end position="91"/>
    </location>
</feature>
<feature type="coiled-coil region" evidence="1">
    <location>
        <begin position="528"/>
        <end position="602"/>
    </location>
</feature>
<protein>
    <submittedName>
        <fullName evidence="3">Uncharacterized protein</fullName>
    </submittedName>
</protein>
<evidence type="ECO:0000313" key="4">
    <source>
        <dbReference type="Proteomes" id="UP000243459"/>
    </source>
</evidence>
<reference evidence="4" key="1">
    <citation type="journal article" date="2017" name="Nat. Commun.">
        <title>The asparagus genome sheds light on the origin and evolution of a young Y chromosome.</title>
        <authorList>
            <person name="Harkess A."/>
            <person name="Zhou J."/>
            <person name="Xu C."/>
            <person name="Bowers J.E."/>
            <person name="Van der Hulst R."/>
            <person name="Ayyampalayam S."/>
            <person name="Mercati F."/>
            <person name="Riccardi P."/>
            <person name="McKain M.R."/>
            <person name="Kakrana A."/>
            <person name="Tang H."/>
            <person name="Ray J."/>
            <person name="Groenendijk J."/>
            <person name="Arikit S."/>
            <person name="Mathioni S.M."/>
            <person name="Nakano M."/>
            <person name="Shan H."/>
            <person name="Telgmann-Rauber A."/>
            <person name="Kanno A."/>
            <person name="Yue Z."/>
            <person name="Chen H."/>
            <person name="Li W."/>
            <person name="Chen Y."/>
            <person name="Xu X."/>
            <person name="Zhang Y."/>
            <person name="Luo S."/>
            <person name="Chen H."/>
            <person name="Gao J."/>
            <person name="Mao Z."/>
            <person name="Pires J.C."/>
            <person name="Luo M."/>
            <person name="Kudrna D."/>
            <person name="Wing R.A."/>
            <person name="Meyers B.C."/>
            <person name="Yi K."/>
            <person name="Kong H."/>
            <person name="Lavrijsen P."/>
            <person name="Sunseri F."/>
            <person name="Falavigna A."/>
            <person name="Ye Y."/>
            <person name="Leebens-Mack J.H."/>
            <person name="Chen G."/>
        </authorList>
    </citation>
    <scope>NUCLEOTIDE SEQUENCE [LARGE SCALE GENOMIC DNA]</scope>
    <source>
        <strain evidence="4">cv. DH0086</strain>
    </source>
</reference>
<evidence type="ECO:0000313" key="3">
    <source>
        <dbReference type="EMBL" id="ONK67409.1"/>
    </source>
</evidence>
<name>A0A5P1ERQ3_ASPOF</name>
<sequence length="628" mass="71094">MSRGQAQPRNQSVRRVLERCKTRGTIEIIDVDKEPEDVVIVDVEETSHQESRGPGTTRRNCFPDGVISIDDDDGDADDMNVHADATSKEFHPASSNSSKSEELKGDECSMTSRKEKLPFESMEYMRKRKHCHVGPSVNQFGLGCSSGSWSDNDRSEFVSESSISASVGSDSDSSDCEIMEDSGYIREQWERAALRKRVSYRHPFGLGDQTGASGSGSSGDNRFSNGEESRSRIDIETCLNKIYSNQFKEIPSECCPNNLSSGKENLSFNIPATAKLGEPFCKRNVNTADSDVDPATNTCHKEPKHVSETCGDRAQSPYKNHSDNLRSDFRNPETVLFSSVCHLNMQRDPKVDDDDDDDDVSSSGEDEQVPTATTYCANGYNGESSYSGKVESHRGKSFLCNPQSQDGEQLRPDSTIQDKGKHLHEQPSFSMQPQYEYVVRETAGCRVKEKPSLDQQPSCNYHCSDSPLLTRNGEPTHKEFPNFNTNGGSGTPGRSVSFDPGLKHKPEEQSFLIFERERHKESDEYRRAEEEEWAARQHQLQIQAEEAQKLKRRRKAETLRLLDMERRQKQRLKEIRESQKKVEETTNLKEHLRAEVRKELETMELRYRDMAFPLPCHVTLMLPIDKLC</sequence>
<dbReference type="AlphaFoldDB" id="A0A5P1ERQ3"/>